<organism evidence="10 11">
    <name type="scientific">Pseudomonas vancouverensis</name>
    <dbReference type="NCBI Taxonomy" id="95300"/>
    <lineage>
        <taxon>Bacteria</taxon>
        <taxon>Pseudomonadati</taxon>
        <taxon>Pseudomonadota</taxon>
        <taxon>Gammaproteobacteria</taxon>
        <taxon>Pseudomonadales</taxon>
        <taxon>Pseudomonadaceae</taxon>
        <taxon>Pseudomonas</taxon>
    </lineage>
</organism>
<evidence type="ECO:0000256" key="2">
    <source>
        <dbReference type="ARBA" id="ARBA00022692"/>
    </source>
</evidence>
<dbReference type="CDD" id="cd07346">
    <property type="entry name" value="ABC_6TM_exporters"/>
    <property type="match status" value="1"/>
</dbReference>
<dbReference type="InterPro" id="IPR039421">
    <property type="entry name" value="Type_1_exporter"/>
</dbReference>
<dbReference type="PANTHER" id="PTHR43394">
    <property type="entry name" value="ATP-DEPENDENT PERMEASE MDL1, MITOCHONDRIAL"/>
    <property type="match status" value="1"/>
</dbReference>
<dbReference type="InterPro" id="IPR003439">
    <property type="entry name" value="ABC_transporter-like_ATP-bd"/>
</dbReference>
<evidence type="ECO:0000256" key="5">
    <source>
        <dbReference type="ARBA" id="ARBA00022989"/>
    </source>
</evidence>
<gene>
    <name evidence="10" type="ORF">EIY72_27075</name>
</gene>
<dbReference type="InterPro" id="IPR011527">
    <property type="entry name" value="ABC1_TM_dom"/>
</dbReference>
<dbReference type="GO" id="GO:0016887">
    <property type="term" value="F:ATP hydrolysis activity"/>
    <property type="evidence" value="ECO:0007669"/>
    <property type="project" value="InterPro"/>
</dbReference>
<feature type="transmembrane region" description="Helical" evidence="7">
    <location>
        <begin position="21"/>
        <end position="40"/>
    </location>
</feature>
<comment type="subcellular location">
    <subcellularLocation>
        <location evidence="1">Cell membrane</location>
        <topology evidence="1">Multi-pass membrane protein</topology>
    </subcellularLocation>
</comment>
<keyword evidence="3" id="KW-0547">Nucleotide-binding</keyword>
<dbReference type="InterPro" id="IPR003593">
    <property type="entry name" value="AAA+_ATPase"/>
</dbReference>
<feature type="domain" description="ABC transmembrane type-1" evidence="9">
    <location>
        <begin position="22"/>
        <end position="314"/>
    </location>
</feature>
<dbReference type="GO" id="GO:0005524">
    <property type="term" value="F:ATP binding"/>
    <property type="evidence" value="ECO:0007669"/>
    <property type="project" value="UniProtKB-KW"/>
</dbReference>
<keyword evidence="11" id="KW-1185">Reference proteome</keyword>
<dbReference type="Pfam" id="PF00664">
    <property type="entry name" value="ABC_membrane"/>
    <property type="match status" value="1"/>
</dbReference>
<dbReference type="SMART" id="SM00382">
    <property type="entry name" value="AAA"/>
    <property type="match status" value="1"/>
</dbReference>
<feature type="transmembrane region" description="Helical" evidence="7">
    <location>
        <begin position="170"/>
        <end position="187"/>
    </location>
</feature>
<feature type="domain" description="ABC transporter" evidence="8">
    <location>
        <begin position="346"/>
        <end position="590"/>
    </location>
</feature>
<dbReference type="Proteomes" id="UP000295254">
    <property type="component" value="Unassembled WGS sequence"/>
</dbReference>
<keyword evidence="5 7" id="KW-1133">Transmembrane helix</keyword>
<reference evidence="11" key="1">
    <citation type="journal article" date="2019" name="bioRxiv">
        <title>Bacterially produced spermidine induces plant systemic susceptibility to pathogens.</title>
        <authorList>
            <person name="Melnyk R.A."/>
            <person name="Beskrovnaya P.A."/>
            <person name="Liu Z."/>
            <person name="Song Y."/>
            <person name="Haney C.H."/>
        </authorList>
    </citation>
    <scope>NUCLEOTIDE SEQUENCE [LARGE SCALE GENOMIC DNA]</scope>
    <source>
        <strain evidence="11">Dha-51</strain>
    </source>
</reference>
<dbReference type="PROSITE" id="PS50929">
    <property type="entry name" value="ABC_TM1F"/>
    <property type="match status" value="1"/>
</dbReference>
<dbReference type="GO" id="GO:0005886">
    <property type="term" value="C:plasma membrane"/>
    <property type="evidence" value="ECO:0007669"/>
    <property type="project" value="UniProtKB-SubCell"/>
</dbReference>
<dbReference type="SUPFAM" id="SSF90123">
    <property type="entry name" value="ABC transporter transmembrane region"/>
    <property type="match status" value="1"/>
</dbReference>
<evidence type="ECO:0000256" key="6">
    <source>
        <dbReference type="ARBA" id="ARBA00023136"/>
    </source>
</evidence>
<dbReference type="STRING" id="95300.SAMN05216558_2520"/>
<dbReference type="GO" id="GO:0015421">
    <property type="term" value="F:ABC-type oligopeptide transporter activity"/>
    <property type="evidence" value="ECO:0007669"/>
    <property type="project" value="TreeGrafter"/>
</dbReference>
<dbReference type="EMBL" id="RRZK01000035">
    <property type="protein sequence ID" value="TDB56999.1"/>
    <property type="molecule type" value="Genomic_DNA"/>
</dbReference>
<evidence type="ECO:0000313" key="11">
    <source>
        <dbReference type="Proteomes" id="UP000295254"/>
    </source>
</evidence>
<dbReference type="InterPro" id="IPR017871">
    <property type="entry name" value="ABC_transporter-like_CS"/>
</dbReference>
<sequence length="593" mass="64879">MIEKHPLLRSLAIYREMPWRFALVAALFIAVNLGLVWQQWLIGHAVNDVSAGRAVIRQADGSLDASLGWYWLWLMLAVALGRGVLQYAASVLSLILSQALLTRLRERILHQVQHLHLGYHWQHGMGEMITRTTRDADKVRDALISFWRQVVETPLVVLATVGLLTWYNPMLGLVPLLLTVFGLWIFVRQTERLVHLDRAVGQAYDRVNQDLSEGIGGVRVIKSFGLEHSRIQGFATQVAVFAEHARQALAYSSSRIPLPQAVVALGHVWILGYGAHLVATDRLRIGELVTSLLIATTLVFRIEGIGRVMQTFADARSSAERIWQLLDEPAAIRSGNITLPDTPLGLKLEHVSVSAADGGKAILEDCSLALHPGEIVALVGATGTGKSLLASLLPRLSEISAGRLLIGSDSGGWQDIRQLQLDELRRRVHVVPQESLLFSDTLAANLRFGAAGASEQQLHHGLHLAAASDVLQRLPQGLATPLGDRGVTLSGGQRQRLSLARALLTEPDILCLDDATSALDAISERQVLNNIRQLRRDQGRATTVLVISSKLSTILLADRVLMLKDGRIAADGTHADLLKTSPDYRDLLGIDHG</sequence>
<evidence type="ECO:0000256" key="1">
    <source>
        <dbReference type="ARBA" id="ARBA00004651"/>
    </source>
</evidence>
<evidence type="ECO:0000259" key="9">
    <source>
        <dbReference type="PROSITE" id="PS50929"/>
    </source>
</evidence>
<dbReference type="AlphaFoldDB" id="A0A1H2NLB9"/>
<comment type="caution">
    <text evidence="10">The sequence shown here is derived from an EMBL/GenBank/DDBJ whole genome shotgun (WGS) entry which is preliminary data.</text>
</comment>
<evidence type="ECO:0000259" key="8">
    <source>
        <dbReference type="PROSITE" id="PS50893"/>
    </source>
</evidence>
<dbReference type="PANTHER" id="PTHR43394:SF1">
    <property type="entry name" value="ATP-BINDING CASSETTE SUB-FAMILY B MEMBER 10, MITOCHONDRIAL"/>
    <property type="match status" value="1"/>
</dbReference>
<evidence type="ECO:0000256" key="3">
    <source>
        <dbReference type="ARBA" id="ARBA00022741"/>
    </source>
</evidence>
<dbReference type="RefSeq" id="WP_093222271.1">
    <property type="nucleotide sequence ID" value="NZ_LT629803.1"/>
</dbReference>
<proteinExistence type="predicted"/>
<dbReference type="Pfam" id="PF00005">
    <property type="entry name" value="ABC_tran"/>
    <property type="match status" value="1"/>
</dbReference>
<keyword evidence="4 10" id="KW-0067">ATP-binding</keyword>
<name>A0A1H2NLB9_PSEVA</name>
<dbReference type="Gene3D" id="3.40.50.300">
    <property type="entry name" value="P-loop containing nucleotide triphosphate hydrolases"/>
    <property type="match status" value="1"/>
</dbReference>
<evidence type="ECO:0000256" key="7">
    <source>
        <dbReference type="SAM" id="Phobius"/>
    </source>
</evidence>
<keyword evidence="2 7" id="KW-0812">Transmembrane</keyword>
<dbReference type="PROSITE" id="PS00211">
    <property type="entry name" value="ABC_TRANSPORTER_1"/>
    <property type="match status" value="1"/>
</dbReference>
<dbReference type="InterPro" id="IPR027417">
    <property type="entry name" value="P-loop_NTPase"/>
</dbReference>
<dbReference type="InterPro" id="IPR036640">
    <property type="entry name" value="ABC1_TM_sf"/>
</dbReference>
<dbReference type="SUPFAM" id="SSF52540">
    <property type="entry name" value="P-loop containing nucleoside triphosphate hydrolases"/>
    <property type="match status" value="1"/>
</dbReference>
<dbReference type="Gene3D" id="1.20.1560.10">
    <property type="entry name" value="ABC transporter type 1, transmembrane domain"/>
    <property type="match status" value="1"/>
</dbReference>
<evidence type="ECO:0000313" key="10">
    <source>
        <dbReference type="EMBL" id="TDB56999.1"/>
    </source>
</evidence>
<evidence type="ECO:0000256" key="4">
    <source>
        <dbReference type="ARBA" id="ARBA00022840"/>
    </source>
</evidence>
<dbReference type="PROSITE" id="PS50893">
    <property type="entry name" value="ABC_TRANSPORTER_2"/>
    <property type="match status" value="1"/>
</dbReference>
<dbReference type="OrthoDB" id="9806127at2"/>
<protein>
    <submittedName>
        <fullName evidence="10">ABC transporter ATP-binding protein</fullName>
    </submittedName>
</protein>
<keyword evidence="6 7" id="KW-0472">Membrane</keyword>
<feature type="transmembrane region" description="Helical" evidence="7">
    <location>
        <begin position="70"/>
        <end position="97"/>
    </location>
</feature>
<accession>A0A1H2NLB9</accession>